<dbReference type="Gene3D" id="3.80.10.10">
    <property type="entry name" value="Ribonuclease Inhibitor"/>
    <property type="match status" value="2"/>
</dbReference>
<dbReference type="GO" id="GO:0019834">
    <property type="term" value="F:phospholipase A2 inhibitor activity"/>
    <property type="evidence" value="ECO:0007669"/>
    <property type="project" value="UniProtKB-KW"/>
</dbReference>
<dbReference type="RefSeq" id="XP_022253113.1">
    <property type="nucleotide sequence ID" value="XM_022397405.1"/>
</dbReference>
<gene>
    <name evidence="8" type="primary">LOC106468419</name>
</gene>
<feature type="signal peptide" evidence="5">
    <location>
        <begin position="1"/>
        <end position="20"/>
    </location>
</feature>
<dbReference type="InterPro" id="IPR001611">
    <property type="entry name" value="Leu-rich_rpt"/>
</dbReference>
<evidence type="ECO:0000256" key="2">
    <source>
        <dbReference type="ARBA" id="ARBA00022729"/>
    </source>
</evidence>
<dbReference type="SUPFAM" id="SSF52058">
    <property type="entry name" value="L domain-like"/>
    <property type="match status" value="1"/>
</dbReference>
<dbReference type="InterPro" id="IPR050328">
    <property type="entry name" value="Dev_Immune_Receptor"/>
</dbReference>
<sequence>MLRRTFAVVVFGVFIVCCQSFRFPFFPGDNAPESYDKLCKQCSCLPQDLSNGVLDCSRRNVENLPGGIIFPTNLNIVIINRNSLKTINPGTFSSGNSVLHLDLSSNQIDFISDGAFKNLENLKYLDLSDNKIWSLSDQVFEKQSQLEILDLSNNRIQDFFYSTLESLKNLKSLNLNSNPLFNLQSEIFRYLSNLREVHLERTGLRVLPDDLFKFNGKLTILKLKENLLEDVPTTSMETATKLEHLDLSENPIKEIKPNAFKTLESLSVLKMNNMGKLETIGRNAFHGLQNLKELHCSFNSLLTSVHPDAFRRNDTGKIVHVQKIYMHHNRLETMRYSMLNWVILEDIDVSGNPWRCDCRLQWLVRIRLPRKVKDTIRCQFPQKFQGRPVSSLQEKDFVCGLELRVDLIIIYALMTFALFVITLAFCSYLLYKRSFCLKPRAHMQQGYTRIKSKKHSVDLEWDYSADP</sequence>
<dbReference type="SMART" id="SM00082">
    <property type="entry name" value="LRRCT"/>
    <property type="match status" value="1"/>
</dbReference>
<dbReference type="Pfam" id="PF01463">
    <property type="entry name" value="LRRCT"/>
    <property type="match status" value="1"/>
</dbReference>
<dbReference type="Pfam" id="PF00560">
    <property type="entry name" value="LRR_1"/>
    <property type="match status" value="1"/>
</dbReference>
<dbReference type="Proteomes" id="UP000694941">
    <property type="component" value="Unplaced"/>
</dbReference>
<dbReference type="SMART" id="SM00365">
    <property type="entry name" value="LRR_SD22"/>
    <property type="match status" value="3"/>
</dbReference>
<protein>
    <submittedName>
        <fullName evidence="8">Phospholipase A2 inhibitor-like</fullName>
    </submittedName>
</protein>
<dbReference type="Pfam" id="PF13855">
    <property type="entry name" value="LRR_8"/>
    <property type="match status" value="2"/>
</dbReference>
<feature type="transmembrane region" description="Helical" evidence="4">
    <location>
        <begin position="408"/>
        <end position="431"/>
    </location>
</feature>
<keyword evidence="3" id="KW-0677">Repeat</keyword>
<feature type="chain" id="PRO_5047277494" evidence="5">
    <location>
        <begin position="21"/>
        <end position="467"/>
    </location>
</feature>
<dbReference type="InterPro" id="IPR000483">
    <property type="entry name" value="Cys-rich_flank_reg_C"/>
</dbReference>
<feature type="domain" description="LRRCT" evidence="6">
    <location>
        <begin position="352"/>
        <end position="400"/>
    </location>
</feature>
<evidence type="ECO:0000259" key="6">
    <source>
        <dbReference type="SMART" id="SM00082"/>
    </source>
</evidence>
<proteinExistence type="predicted"/>
<dbReference type="PANTHER" id="PTHR24373:SF275">
    <property type="entry name" value="TIR DOMAIN-CONTAINING PROTEIN"/>
    <property type="match status" value="1"/>
</dbReference>
<keyword evidence="4" id="KW-1133">Transmembrane helix</keyword>
<evidence type="ECO:0000256" key="1">
    <source>
        <dbReference type="ARBA" id="ARBA00022614"/>
    </source>
</evidence>
<dbReference type="PROSITE" id="PS51450">
    <property type="entry name" value="LRR"/>
    <property type="match status" value="4"/>
</dbReference>
<dbReference type="GeneID" id="106468419"/>
<dbReference type="InterPro" id="IPR003591">
    <property type="entry name" value="Leu-rich_rpt_typical-subtyp"/>
</dbReference>
<dbReference type="SMART" id="SM00369">
    <property type="entry name" value="LRR_TYP"/>
    <property type="match status" value="8"/>
</dbReference>
<dbReference type="InterPro" id="IPR032675">
    <property type="entry name" value="LRR_dom_sf"/>
</dbReference>
<keyword evidence="8" id="KW-0593">Phospholipase A2 inhibitor</keyword>
<evidence type="ECO:0000256" key="5">
    <source>
        <dbReference type="SAM" id="SignalP"/>
    </source>
</evidence>
<keyword evidence="4" id="KW-0812">Transmembrane</keyword>
<accession>A0ABM1TB57</accession>
<organism evidence="7 8">
    <name type="scientific">Limulus polyphemus</name>
    <name type="common">Atlantic horseshoe crab</name>
    <dbReference type="NCBI Taxonomy" id="6850"/>
    <lineage>
        <taxon>Eukaryota</taxon>
        <taxon>Metazoa</taxon>
        <taxon>Ecdysozoa</taxon>
        <taxon>Arthropoda</taxon>
        <taxon>Chelicerata</taxon>
        <taxon>Merostomata</taxon>
        <taxon>Xiphosura</taxon>
        <taxon>Limulidae</taxon>
        <taxon>Limulus</taxon>
    </lineage>
</organism>
<reference evidence="8" key="1">
    <citation type="submission" date="2025-08" db="UniProtKB">
        <authorList>
            <consortium name="RefSeq"/>
        </authorList>
    </citation>
    <scope>IDENTIFICATION</scope>
    <source>
        <tissue evidence="8">Muscle</tissue>
    </source>
</reference>
<evidence type="ECO:0000313" key="8">
    <source>
        <dbReference type="RefSeq" id="XP_022253113.1"/>
    </source>
</evidence>
<dbReference type="PANTHER" id="PTHR24373">
    <property type="entry name" value="SLIT RELATED LEUCINE-RICH REPEAT NEURONAL PROTEIN"/>
    <property type="match status" value="1"/>
</dbReference>
<evidence type="ECO:0000313" key="7">
    <source>
        <dbReference type="Proteomes" id="UP000694941"/>
    </source>
</evidence>
<keyword evidence="4" id="KW-0472">Membrane</keyword>
<keyword evidence="2 5" id="KW-0732">Signal</keyword>
<name>A0ABM1TB57_LIMPO</name>
<evidence type="ECO:0000256" key="4">
    <source>
        <dbReference type="SAM" id="Phobius"/>
    </source>
</evidence>
<evidence type="ECO:0000256" key="3">
    <source>
        <dbReference type="ARBA" id="ARBA00022737"/>
    </source>
</evidence>
<keyword evidence="1" id="KW-0433">Leucine-rich repeat</keyword>
<keyword evidence="7" id="KW-1185">Reference proteome</keyword>